<evidence type="ECO:0000256" key="6">
    <source>
        <dbReference type="SAM" id="Phobius"/>
    </source>
</evidence>
<comment type="subcellular location">
    <subcellularLocation>
        <location evidence="1">Cell membrane</location>
        <topology evidence="1">Multi-pass membrane protein</topology>
    </subcellularLocation>
</comment>
<evidence type="ECO:0000256" key="1">
    <source>
        <dbReference type="ARBA" id="ARBA00004651"/>
    </source>
</evidence>
<keyword evidence="5 6" id="KW-0472">Membrane</keyword>
<feature type="transmembrane region" description="Helical" evidence="6">
    <location>
        <begin position="294"/>
        <end position="311"/>
    </location>
</feature>
<name>A0A9J6H1Z5_HAELO</name>
<feature type="transmembrane region" description="Helical" evidence="6">
    <location>
        <begin position="138"/>
        <end position="157"/>
    </location>
</feature>
<dbReference type="GO" id="GO:0005886">
    <property type="term" value="C:plasma membrane"/>
    <property type="evidence" value="ECO:0007669"/>
    <property type="project" value="UniProtKB-SubCell"/>
</dbReference>
<keyword evidence="4 6" id="KW-1133">Transmembrane helix</keyword>
<feature type="transmembrane region" description="Helical" evidence="6">
    <location>
        <begin position="45"/>
        <end position="67"/>
    </location>
</feature>
<dbReference type="Proteomes" id="UP000821853">
    <property type="component" value="Chromosome 8"/>
</dbReference>
<feature type="transmembrane region" description="Helical" evidence="6">
    <location>
        <begin position="87"/>
        <end position="105"/>
    </location>
</feature>
<evidence type="ECO:0000313" key="7">
    <source>
        <dbReference type="EMBL" id="KAH9380751.1"/>
    </source>
</evidence>
<dbReference type="AlphaFoldDB" id="A0A9J6H1Z5"/>
<keyword evidence="3 6" id="KW-0812">Transmembrane</keyword>
<comment type="caution">
    <text evidence="7">The sequence shown here is derived from an EMBL/GenBank/DDBJ whole genome shotgun (WGS) entry which is preliminary data.</text>
</comment>
<sequence>MDITASAFYSGLRVMLFVCETLGCPFAGSVRTPKSADNRRSTFKFLCHVAFSVVCLLLTCLPALSFVMLRLWHNGPANRLNSVTRSGLYVVVYSQALLSFLNMALRRAQLAEIARGAAEIERRLRVDPRRVRRRLRKVSLWCLAYCVVDALKLFVGVGINGVSEVFSQAGLSEPVKWLFLPSHFASCVIIAAWYNMALWQIAYFSSTLAQYFSALSDSLEDGLRSSQSSWTVTDERVRAATEEARANLVELQKLINKVDVFVGIQGLWCYAGSVFFLCATLYTVVISDTSTADIVLRLSHVAIMAAGIVLSTEASGRMSGEVRGYASICVDALRFRRPQACHSQMNLP</sequence>
<feature type="transmembrane region" description="Helical" evidence="6">
    <location>
        <begin position="177"/>
        <end position="196"/>
    </location>
</feature>
<dbReference type="VEuPathDB" id="VectorBase:HLOH_061978"/>
<dbReference type="InterPro" id="IPR013604">
    <property type="entry name" value="7TM_chemorcpt"/>
</dbReference>
<dbReference type="Pfam" id="PF08395">
    <property type="entry name" value="7tm_7"/>
    <property type="match status" value="1"/>
</dbReference>
<keyword evidence="2" id="KW-1003">Cell membrane</keyword>
<evidence type="ECO:0000256" key="3">
    <source>
        <dbReference type="ARBA" id="ARBA00022692"/>
    </source>
</evidence>
<evidence type="ECO:0000256" key="5">
    <source>
        <dbReference type="ARBA" id="ARBA00023136"/>
    </source>
</evidence>
<keyword evidence="8" id="KW-1185">Reference proteome</keyword>
<evidence type="ECO:0000256" key="4">
    <source>
        <dbReference type="ARBA" id="ARBA00022989"/>
    </source>
</evidence>
<evidence type="ECO:0000256" key="2">
    <source>
        <dbReference type="ARBA" id="ARBA00022475"/>
    </source>
</evidence>
<evidence type="ECO:0000313" key="8">
    <source>
        <dbReference type="Proteomes" id="UP000821853"/>
    </source>
</evidence>
<feature type="transmembrane region" description="Helical" evidence="6">
    <location>
        <begin position="260"/>
        <end position="282"/>
    </location>
</feature>
<dbReference type="EMBL" id="JABSTR010000010">
    <property type="protein sequence ID" value="KAH9380751.1"/>
    <property type="molecule type" value="Genomic_DNA"/>
</dbReference>
<organism evidence="7 8">
    <name type="scientific">Haemaphysalis longicornis</name>
    <name type="common">Bush tick</name>
    <dbReference type="NCBI Taxonomy" id="44386"/>
    <lineage>
        <taxon>Eukaryota</taxon>
        <taxon>Metazoa</taxon>
        <taxon>Ecdysozoa</taxon>
        <taxon>Arthropoda</taxon>
        <taxon>Chelicerata</taxon>
        <taxon>Arachnida</taxon>
        <taxon>Acari</taxon>
        <taxon>Parasitiformes</taxon>
        <taxon>Ixodida</taxon>
        <taxon>Ixodoidea</taxon>
        <taxon>Ixodidae</taxon>
        <taxon>Haemaphysalinae</taxon>
        <taxon>Haemaphysalis</taxon>
    </lineage>
</organism>
<reference evidence="7 8" key="1">
    <citation type="journal article" date="2020" name="Cell">
        <title>Large-Scale Comparative Analyses of Tick Genomes Elucidate Their Genetic Diversity and Vector Capacities.</title>
        <authorList>
            <consortium name="Tick Genome and Microbiome Consortium (TIGMIC)"/>
            <person name="Jia N."/>
            <person name="Wang J."/>
            <person name="Shi W."/>
            <person name="Du L."/>
            <person name="Sun Y."/>
            <person name="Zhan W."/>
            <person name="Jiang J.F."/>
            <person name="Wang Q."/>
            <person name="Zhang B."/>
            <person name="Ji P."/>
            <person name="Bell-Sakyi L."/>
            <person name="Cui X.M."/>
            <person name="Yuan T.T."/>
            <person name="Jiang B.G."/>
            <person name="Yang W.F."/>
            <person name="Lam T.T."/>
            <person name="Chang Q.C."/>
            <person name="Ding S.J."/>
            <person name="Wang X.J."/>
            <person name="Zhu J.G."/>
            <person name="Ruan X.D."/>
            <person name="Zhao L."/>
            <person name="Wei J.T."/>
            <person name="Ye R.Z."/>
            <person name="Que T.C."/>
            <person name="Du C.H."/>
            <person name="Zhou Y.H."/>
            <person name="Cheng J.X."/>
            <person name="Dai P.F."/>
            <person name="Guo W.B."/>
            <person name="Han X.H."/>
            <person name="Huang E.J."/>
            <person name="Li L.F."/>
            <person name="Wei W."/>
            <person name="Gao Y.C."/>
            <person name="Liu J.Z."/>
            <person name="Shao H.Z."/>
            <person name="Wang X."/>
            <person name="Wang C.C."/>
            <person name="Yang T.C."/>
            <person name="Huo Q.B."/>
            <person name="Li W."/>
            <person name="Chen H.Y."/>
            <person name="Chen S.E."/>
            <person name="Zhou L.G."/>
            <person name="Ni X.B."/>
            <person name="Tian J.H."/>
            <person name="Sheng Y."/>
            <person name="Liu T."/>
            <person name="Pan Y.S."/>
            <person name="Xia L.Y."/>
            <person name="Li J."/>
            <person name="Zhao F."/>
            <person name="Cao W.C."/>
        </authorList>
    </citation>
    <scope>NUCLEOTIDE SEQUENCE [LARGE SCALE GENOMIC DNA]</scope>
    <source>
        <strain evidence="7">HaeL-2018</strain>
    </source>
</reference>
<dbReference type="OMA" id="HEASRIH"/>
<accession>A0A9J6H1Z5</accession>
<gene>
    <name evidence="7" type="ORF">HPB48_008867</name>
</gene>
<protein>
    <submittedName>
        <fullName evidence="7">Uncharacterized protein</fullName>
    </submittedName>
</protein>
<dbReference type="GO" id="GO:0050909">
    <property type="term" value="P:sensory perception of taste"/>
    <property type="evidence" value="ECO:0007669"/>
    <property type="project" value="InterPro"/>
</dbReference>
<proteinExistence type="predicted"/>